<dbReference type="Gene3D" id="3.90.190.10">
    <property type="entry name" value="Protein tyrosine phosphatase superfamily"/>
    <property type="match status" value="1"/>
</dbReference>
<dbReference type="AlphaFoldDB" id="A0A9W7GQ47"/>
<dbReference type="GO" id="GO:0004722">
    <property type="term" value="F:protein serine/threonine phosphatase activity"/>
    <property type="evidence" value="ECO:0007669"/>
    <property type="project" value="UniProtKB-EC"/>
</dbReference>
<dbReference type="PROSITE" id="PS50054">
    <property type="entry name" value="TYR_PHOSPHATASE_DUAL"/>
    <property type="match status" value="1"/>
</dbReference>
<keyword evidence="2" id="KW-0378">Hydrolase</keyword>
<protein>
    <recommendedName>
        <fullName evidence="11">Protein-tyrosine-phosphatase</fullName>
    </recommendedName>
</protein>
<gene>
    <name evidence="9" type="ORF">TrCOL_g12094</name>
</gene>
<evidence type="ECO:0000259" key="7">
    <source>
        <dbReference type="PROSITE" id="PS50054"/>
    </source>
</evidence>
<dbReference type="GO" id="GO:0004725">
    <property type="term" value="F:protein tyrosine phosphatase activity"/>
    <property type="evidence" value="ECO:0007669"/>
    <property type="project" value="TreeGrafter"/>
</dbReference>
<dbReference type="GO" id="GO:0007165">
    <property type="term" value="P:signal transduction"/>
    <property type="evidence" value="ECO:0007669"/>
    <property type="project" value="TreeGrafter"/>
</dbReference>
<dbReference type="InterPro" id="IPR020422">
    <property type="entry name" value="TYR_PHOSPHATASE_DUAL_dom"/>
</dbReference>
<keyword evidence="6" id="KW-0175">Coiled coil</keyword>
<evidence type="ECO:0000256" key="5">
    <source>
        <dbReference type="ARBA" id="ARBA00048336"/>
    </source>
</evidence>
<proteinExistence type="inferred from homology"/>
<evidence type="ECO:0000256" key="2">
    <source>
        <dbReference type="ARBA" id="ARBA00022801"/>
    </source>
</evidence>
<organism evidence="9 10">
    <name type="scientific">Triparma columacea</name>
    <dbReference type="NCBI Taxonomy" id="722753"/>
    <lineage>
        <taxon>Eukaryota</taxon>
        <taxon>Sar</taxon>
        <taxon>Stramenopiles</taxon>
        <taxon>Ochrophyta</taxon>
        <taxon>Bolidophyceae</taxon>
        <taxon>Parmales</taxon>
        <taxon>Triparmaceae</taxon>
        <taxon>Triparma</taxon>
    </lineage>
</organism>
<dbReference type="SMART" id="SM00195">
    <property type="entry name" value="DSPc"/>
    <property type="match status" value="1"/>
</dbReference>
<dbReference type="PROSITE" id="PS50056">
    <property type="entry name" value="TYR_PHOSPHATASE_2"/>
    <property type="match status" value="1"/>
</dbReference>
<evidence type="ECO:0000313" key="10">
    <source>
        <dbReference type="Proteomes" id="UP001165065"/>
    </source>
</evidence>
<dbReference type="PANTHER" id="PTHR45948">
    <property type="entry name" value="DUAL SPECIFICITY PROTEIN PHOSPHATASE DDB_G0269404-RELATED"/>
    <property type="match status" value="1"/>
</dbReference>
<evidence type="ECO:0000256" key="4">
    <source>
        <dbReference type="ARBA" id="ARBA00047761"/>
    </source>
</evidence>
<dbReference type="PROSITE" id="PS00383">
    <property type="entry name" value="TYR_PHOSPHATASE_1"/>
    <property type="match status" value="1"/>
</dbReference>
<dbReference type="InterPro" id="IPR016130">
    <property type="entry name" value="Tyr_Pase_AS"/>
</dbReference>
<feature type="coiled-coil region" evidence="6">
    <location>
        <begin position="179"/>
        <end position="206"/>
    </location>
</feature>
<dbReference type="InterPro" id="IPR000387">
    <property type="entry name" value="Tyr_Pase_dom"/>
</dbReference>
<dbReference type="InterPro" id="IPR000340">
    <property type="entry name" value="Dual-sp_phosphatase_cat-dom"/>
</dbReference>
<keyword evidence="10" id="KW-1185">Reference proteome</keyword>
<feature type="domain" description="Tyrosine-protein phosphatase" evidence="7">
    <location>
        <begin position="43"/>
        <end position="195"/>
    </location>
</feature>
<comment type="catalytic activity">
    <reaction evidence="5">
        <text>O-phospho-L-threonyl-[protein] + H2O = L-threonyl-[protein] + phosphate</text>
        <dbReference type="Rhea" id="RHEA:47004"/>
        <dbReference type="Rhea" id="RHEA-COMP:11060"/>
        <dbReference type="Rhea" id="RHEA-COMP:11605"/>
        <dbReference type="ChEBI" id="CHEBI:15377"/>
        <dbReference type="ChEBI" id="CHEBI:30013"/>
        <dbReference type="ChEBI" id="CHEBI:43474"/>
        <dbReference type="ChEBI" id="CHEBI:61977"/>
        <dbReference type="EC" id="3.1.3.16"/>
    </reaction>
</comment>
<comment type="similarity">
    <text evidence="1">Belongs to the protein-tyrosine phosphatase family. Non-receptor class dual specificity subfamily.</text>
</comment>
<name>A0A9W7GQ47_9STRA</name>
<dbReference type="Pfam" id="PF00782">
    <property type="entry name" value="DSPc"/>
    <property type="match status" value="1"/>
</dbReference>
<comment type="catalytic activity">
    <reaction evidence="4">
        <text>O-phospho-L-seryl-[protein] + H2O = L-seryl-[protein] + phosphate</text>
        <dbReference type="Rhea" id="RHEA:20629"/>
        <dbReference type="Rhea" id="RHEA-COMP:9863"/>
        <dbReference type="Rhea" id="RHEA-COMP:11604"/>
        <dbReference type="ChEBI" id="CHEBI:15377"/>
        <dbReference type="ChEBI" id="CHEBI:29999"/>
        <dbReference type="ChEBI" id="CHEBI:43474"/>
        <dbReference type="ChEBI" id="CHEBI:83421"/>
        <dbReference type="EC" id="3.1.3.16"/>
    </reaction>
</comment>
<reference evidence="10" key="1">
    <citation type="journal article" date="2023" name="Commun. Biol.">
        <title>Genome analysis of Parmales, the sister group of diatoms, reveals the evolutionary specialization of diatoms from phago-mixotrophs to photoautotrophs.</title>
        <authorList>
            <person name="Ban H."/>
            <person name="Sato S."/>
            <person name="Yoshikawa S."/>
            <person name="Yamada K."/>
            <person name="Nakamura Y."/>
            <person name="Ichinomiya M."/>
            <person name="Sato N."/>
            <person name="Blanc-Mathieu R."/>
            <person name="Endo H."/>
            <person name="Kuwata A."/>
            <person name="Ogata H."/>
        </authorList>
    </citation>
    <scope>NUCLEOTIDE SEQUENCE [LARGE SCALE GENOMIC DNA]</scope>
</reference>
<dbReference type="PANTHER" id="PTHR45948:SF2">
    <property type="entry name" value="DUAL SPECIFICITY PROTEIN PHOSPHATASE"/>
    <property type="match status" value="1"/>
</dbReference>
<dbReference type="CDD" id="cd14498">
    <property type="entry name" value="DSP"/>
    <property type="match status" value="1"/>
</dbReference>
<dbReference type="GO" id="GO:0005829">
    <property type="term" value="C:cytosol"/>
    <property type="evidence" value="ECO:0007669"/>
    <property type="project" value="TreeGrafter"/>
</dbReference>
<evidence type="ECO:0008006" key="11">
    <source>
        <dbReference type="Google" id="ProtNLM"/>
    </source>
</evidence>
<evidence type="ECO:0000256" key="3">
    <source>
        <dbReference type="ARBA" id="ARBA00022912"/>
    </source>
</evidence>
<dbReference type="InterPro" id="IPR029021">
    <property type="entry name" value="Prot-tyrosine_phosphatase-like"/>
</dbReference>
<evidence type="ECO:0000313" key="9">
    <source>
        <dbReference type="EMBL" id="GMI48150.1"/>
    </source>
</evidence>
<keyword evidence="3" id="KW-0904">Protein phosphatase</keyword>
<feature type="domain" description="Tyrosine specific protein phosphatases" evidence="8">
    <location>
        <begin position="117"/>
        <end position="174"/>
    </location>
</feature>
<sequence>MAGLFKWVSDSWAKQFPKGFFLNDAAEVAIALENAEMAMPSLVEDEAGTRLFIGAIYCACNQPIIFKEKITTIITCTNDTRGFPSFNNTVKRLKENLGIQYATLTWKDDDEQTLSKDDLGGAIKFIHKQRQGGESVLVHCVMGKSRSAALVLGYMMAKEGIGLDEALEKLKACRDVAPRESFLRQLKELEDWLKSLKSEMQELKEVVGKEGVDVAVAGLERMK</sequence>
<evidence type="ECO:0000256" key="1">
    <source>
        <dbReference type="ARBA" id="ARBA00008601"/>
    </source>
</evidence>
<dbReference type="OrthoDB" id="10252009at2759"/>
<accession>A0A9W7GQ47</accession>
<comment type="caution">
    <text evidence="9">The sequence shown here is derived from an EMBL/GenBank/DDBJ whole genome shotgun (WGS) entry which is preliminary data.</text>
</comment>
<dbReference type="Proteomes" id="UP001165065">
    <property type="component" value="Unassembled WGS sequence"/>
</dbReference>
<evidence type="ECO:0000256" key="6">
    <source>
        <dbReference type="SAM" id="Coils"/>
    </source>
</evidence>
<evidence type="ECO:0000259" key="8">
    <source>
        <dbReference type="PROSITE" id="PS50056"/>
    </source>
</evidence>
<dbReference type="EMBL" id="BRYA01000376">
    <property type="protein sequence ID" value="GMI48150.1"/>
    <property type="molecule type" value="Genomic_DNA"/>
</dbReference>
<dbReference type="SUPFAM" id="SSF52799">
    <property type="entry name" value="(Phosphotyrosine protein) phosphatases II"/>
    <property type="match status" value="1"/>
</dbReference>